<feature type="transmembrane region" description="Helical" evidence="2">
    <location>
        <begin position="185"/>
        <end position="206"/>
    </location>
</feature>
<feature type="transmembrane region" description="Helical" evidence="2">
    <location>
        <begin position="377"/>
        <end position="396"/>
    </location>
</feature>
<dbReference type="SUPFAM" id="SSF51695">
    <property type="entry name" value="PLC-like phosphodiesterases"/>
    <property type="match status" value="1"/>
</dbReference>
<keyword evidence="2" id="KW-1133">Transmembrane helix</keyword>
<keyword evidence="4" id="KW-1185">Reference proteome</keyword>
<protein>
    <recommendedName>
        <fullName evidence="5">Phosphatidylinositol diacylglycerol-lyase</fullName>
    </recommendedName>
</protein>
<dbReference type="Proteomes" id="UP001162834">
    <property type="component" value="Chromosome"/>
</dbReference>
<dbReference type="Gene3D" id="3.20.20.190">
    <property type="entry name" value="Phosphatidylinositol (PI) phosphodiesterase"/>
    <property type="match status" value="1"/>
</dbReference>
<dbReference type="PANTHER" id="PTHR13593">
    <property type="match status" value="1"/>
</dbReference>
<dbReference type="RefSeq" id="WP_259313295.1">
    <property type="nucleotide sequence ID" value="NZ_CP087164.1"/>
</dbReference>
<dbReference type="KEGG" id="sbae:DSM104329_05724"/>
<dbReference type="InterPro" id="IPR017946">
    <property type="entry name" value="PLC-like_Pdiesterase_TIM-brl"/>
</dbReference>
<accession>A0A9E6Y3Z8</accession>
<evidence type="ECO:0008006" key="5">
    <source>
        <dbReference type="Google" id="ProtNLM"/>
    </source>
</evidence>
<dbReference type="AlphaFoldDB" id="A0A9E6Y3Z8"/>
<dbReference type="EMBL" id="CP087164">
    <property type="protein sequence ID" value="UGS39290.1"/>
    <property type="molecule type" value="Genomic_DNA"/>
</dbReference>
<dbReference type="GO" id="GO:0006629">
    <property type="term" value="P:lipid metabolic process"/>
    <property type="evidence" value="ECO:0007669"/>
    <property type="project" value="InterPro"/>
</dbReference>
<gene>
    <name evidence="3" type="ORF">DSM104329_05724</name>
</gene>
<feature type="transmembrane region" description="Helical" evidence="2">
    <location>
        <begin position="284"/>
        <end position="301"/>
    </location>
</feature>
<feature type="region of interest" description="Disordered" evidence="1">
    <location>
        <begin position="335"/>
        <end position="369"/>
    </location>
</feature>
<feature type="transmembrane region" description="Helical" evidence="2">
    <location>
        <begin position="159"/>
        <end position="178"/>
    </location>
</feature>
<dbReference type="GO" id="GO:0008081">
    <property type="term" value="F:phosphoric diester hydrolase activity"/>
    <property type="evidence" value="ECO:0007669"/>
    <property type="project" value="InterPro"/>
</dbReference>
<organism evidence="3 4">
    <name type="scientific">Capillimicrobium parvum</name>
    <dbReference type="NCBI Taxonomy" id="2884022"/>
    <lineage>
        <taxon>Bacteria</taxon>
        <taxon>Bacillati</taxon>
        <taxon>Actinomycetota</taxon>
        <taxon>Thermoleophilia</taxon>
        <taxon>Solirubrobacterales</taxon>
        <taxon>Capillimicrobiaceae</taxon>
        <taxon>Capillimicrobium</taxon>
    </lineage>
</organism>
<evidence type="ECO:0000313" key="3">
    <source>
        <dbReference type="EMBL" id="UGS39290.1"/>
    </source>
</evidence>
<dbReference type="PANTHER" id="PTHR13593:SF140">
    <property type="entry name" value="PLC-LIKE PHOSPHODIESTERASE"/>
    <property type="match status" value="1"/>
</dbReference>
<dbReference type="Pfam" id="PF26146">
    <property type="entry name" value="PI-PLC_X"/>
    <property type="match status" value="1"/>
</dbReference>
<sequence>MMVLGAVCVIVAVTFAYARTTVLDSEQFAARATNTLDEAAVRDLVATKITDQVVLKANRNLVAVRPLIQSAAGAIVGSKPFQSLFHRAAVDLHRTVFTRNQNTATLTLADVGVLLTAALEQLDPKIAEQIPGSLDIRIDTGDTSGNSLQLTDLGEGVEGLAWLFGIAAVLLLGGAVFLERDRRRAIVHVGMAVAGSGAVLVLAYQIGRGIMLDRFSVPEERAAAAVIWDAFLQDLRTWSLILLAGGTVVAAAAAAQLRPVDVRSPLRRAWEVITTVPQTPWRRAGRAVVLIVAGALMIAWRQWLLDLALILLGIYVLYQGVEELLRMLAERAERRRPPAPEPAAVPATATAEAGAEAGAEPATTTGDYGGRRRPGPWLAGGVAGVLVLLLIGALFASGGTQAAKTEADITACNGHAELCDRTIDEVVFPGTHNSMSAQTYPNWLFSQQEKGIGSQLDDGIRALLIDAHYGQQVGKNVRTDLDLRKERATLEAQLGKQAVDAAIRIRDRVFGGVKPNVPRTEWLCHGFCELGHIPLTQGLSEVRDFLVKNPDEVLIIVVEDKVVTATDIEKAVKASGLMPYVYTGRVGKPWPTLRELIASGGRVIMMGEDHGGDPKVPWYHPAFRYMQETPYHAENPSQLTCAVNRGGTEGSLFLLNNWIDTTPAPRPSNAAKVNAYDTLLRRARECQKERGLLPNVLAVDFYKTGDVFGVADTLNGVGRGR</sequence>
<evidence type="ECO:0000256" key="2">
    <source>
        <dbReference type="SAM" id="Phobius"/>
    </source>
</evidence>
<feature type="compositionally biased region" description="Low complexity" evidence="1">
    <location>
        <begin position="342"/>
        <end position="366"/>
    </location>
</feature>
<proteinExistence type="predicted"/>
<name>A0A9E6Y3Z8_9ACTN</name>
<keyword evidence="2" id="KW-0812">Transmembrane</keyword>
<feature type="transmembrane region" description="Helical" evidence="2">
    <location>
        <begin position="238"/>
        <end position="257"/>
    </location>
</feature>
<keyword evidence="2" id="KW-0472">Membrane</keyword>
<dbReference type="InterPro" id="IPR051057">
    <property type="entry name" value="PI-PLC_domain"/>
</dbReference>
<feature type="transmembrane region" description="Helical" evidence="2">
    <location>
        <begin position="307"/>
        <end position="325"/>
    </location>
</feature>
<reference evidence="3" key="1">
    <citation type="journal article" date="2022" name="Int. J. Syst. Evol. Microbiol.">
        <title>Pseudomonas aegrilactucae sp. nov. and Pseudomonas morbosilactucae sp. nov., pathogens causing bacterial rot of lettuce in Japan.</title>
        <authorList>
            <person name="Sawada H."/>
            <person name="Fujikawa T."/>
            <person name="Satou M."/>
        </authorList>
    </citation>
    <scope>NUCLEOTIDE SEQUENCE</scope>
    <source>
        <strain evidence="3">0166_1</strain>
    </source>
</reference>
<evidence type="ECO:0000313" key="4">
    <source>
        <dbReference type="Proteomes" id="UP001162834"/>
    </source>
</evidence>
<evidence type="ECO:0000256" key="1">
    <source>
        <dbReference type="SAM" id="MobiDB-lite"/>
    </source>
</evidence>